<evidence type="ECO:0000313" key="2">
    <source>
        <dbReference type="EMBL" id="RCI04965.1"/>
    </source>
</evidence>
<dbReference type="EMBL" id="PJQM01000523">
    <property type="protein sequence ID" value="RCI04965.1"/>
    <property type="molecule type" value="Genomic_DNA"/>
</dbReference>
<dbReference type="OrthoDB" id="2261340at2759"/>
<proteinExistence type="predicted"/>
<keyword evidence="3" id="KW-1185">Reference proteome</keyword>
<comment type="caution">
    <text evidence="2">The sequence shown here is derived from an EMBL/GenBank/DDBJ whole genome shotgun (WGS) entry which is preliminary data.</text>
</comment>
<gene>
    <name evidence="2" type="ORF">CU098_010831</name>
</gene>
<dbReference type="Proteomes" id="UP000253551">
    <property type="component" value="Unassembled WGS sequence"/>
</dbReference>
<accession>A0A367KRY5</accession>
<organism evidence="2 3">
    <name type="scientific">Rhizopus stolonifer</name>
    <name type="common">Rhizopus nigricans</name>
    <dbReference type="NCBI Taxonomy" id="4846"/>
    <lineage>
        <taxon>Eukaryota</taxon>
        <taxon>Fungi</taxon>
        <taxon>Fungi incertae sedis</taxon>
        <taxon>Mucoromycota</taxon>
        <taxon>Mucoromycotina</taxon>
        <taxon>Mucoromycetes</taxon>
        <taxon>Mucorales</taxon>
        <taxon>Mucorineae</taxon>
        <taxon>Rhizopodaceae</taxon>
        <taxon>Rhizopus</taxon>
    </lineage>
</organism>
<feature type="region of interest" description="Disordered" evidence="1">
    <location>
        <begin position="166"/>
        <end position="214"/>
    </location>
</feature>
<reference evidence="2 3" key="1">
    <citation type="journal article" date="2018" name="G3 (Bethesda)">
        <title>Phylogenetic and Phylogenomic Definition of Rhizopus Species.</title>
        <authorList>
            <person name="Gryganskyi A.P."/>
            <person name="Golan J."/>
            <person name="Dolatabadi S."/>
            <person name="Mondo S."/>
            <person name="Robb S."/>
            <person name="Idnurm A."/>
            <person name="Muszewska A."/>
            <person name="Steczkiewicz K."/>
            <person name="Masonjones S."/>
            <person name="Liao H.L."/>
            <person name="Gajdeczka M.T."/>
            <person name="Anike F."/>
            <person name="Vuek A."/>
            <person name="Anishchenko I.M."/>
            <person name="Voigt K."/>
            <person name="de Hoog G.S."/>
            <person name="Smith M.E."/>
            <person name="Heitman J."/>
            <person name="Vilgalys R."/>
            <person name="Stajich J.E."/>
        </authorList>
    </citation>
    <scope>NUCLEOTIDE SEQUENCE [LARGE SCALE GENOMIC DNA]</scope>
    <source>
        <strain evidence="2 3">LSU 92-RS-03</strain>
    </source>
</reference>
<name>A0A367KRY5_RHIST</name>
<dbReference type="AlphaFoldDB" id="A0A367KRY5"/>
<evidence type="ECO:0000313" key="3">
    <source>
        <dbReference type="Proteomes" id="UP000253551"/>
    </source>
</evidence>
<evidence type="ECO:0000256" key="1">
    <source>
        <dbReference type="SAM" id="MobiDB-lite"/>
    </source>
</evidence>
<feature type="compositionally biased region" description="Acidic residues" evidence="1">
    <location>
        <begin position="172"/>
        <end position="214"/>
    </location>
</feature>
<protein>
    <submittedName>
        <fullName evidence="2">Uncharacterized protein</fullName>
    </submittedName>
</protein>
<sequence length="214" mass="24542">MDLRVSATSAPLDLSMTEFAKECTSRKYYLDKLKLVLLSKLNLNSLLKNVPCTPSEVYMPFMQIMGFDCHLLHLVLVQSKQYMVVNVATFSYPATKSQVNEGGIEKLVNVLSYIKSSALSMKAKIDDERTKRHISKIDDFVGTSTVADTEEWETKLIWPDMSVLEDSRDWDDSSEDAEENIRDEEDDEEECEEEEVEEDEKDEEEENESEGDDL</sequence>